<reference evidence="3 4" key="1">
    <citation type="journal article" date="2007" name="Nature">
        <title>Evolution of genes and genomes on the Drosophila phylogeny.</title>
        <authorList>
            <consortium name="Drosophila 12 Genomes Consortium"/>
            <person name="Clark A.G."/>
            <person name="Eisen M.B."/>
            <person name="Smith D.R."/>
            <person name="Bergman C.M."/>
            <person name="Oliver B."/>
            <person name="Markow T.A."/>
            <person name="Kaufman T.C."/>
            <person name="Kellis M."/>
            <person name="Gelbart W."/>
            <person name="Iyer V.N."/>
            <person name="Pollard D.A."/>
            <person name="Sackton T.B."/>
            <person name="Larracuente A.M."/>
            <person name="Singh N.D."/>
            <person name="Abad J.P."/>
            <person name="Abt D.N."/>
            <person name="Adryan B."/>
            <person name="Aguade M."/>
            <person name="Akashi H."/>
            <person name="Anderson W.W."/>
            <person name="Aquadro C.F."/>
            <person name="Ardell D.H."/>
            <person name="Arguello R."/>
            <person name="Artieri C.G."/>
            <person name="Barbash D.A."/>
            <person name="Barker D."/>
            <person name="Barsanti P."/>
            <person name="Batterham P."/>
            <person name="Batzoglou S."/>
            <person name="Begun D."/>
            <person name="Bhutkar A."/>
            <person name="Blanco E."/>
            <person name="Bosak S.A."/>
            <person name="Bradley R.K."/>
            <person name="Brand A.D."/>
            <person name="Brent M.R."/>
            <person name="Brooks A.N."/>
            <person name="Brown R.H."/>
            <person name="Butlin R.K."/>
            <person name="Caggese C."/>
            <person name="Calvi B.R."/>
            <person name="Bernardo de Carvalho A."/>
            <person name="Caspi A."/>
            <person name="Castrezana S."/>
            <person name="Celniker S.E."/>
            <person name="Chang J.L."/>
            <person name="Chapple C."/>
            <person name="Chatterji S."/>
            <person name="Chinwalla A."/>
            <person name="Civetta A."/>
            <person name="Clifton S.W."/>
            <person name="Comeron J.M."/>
            <person name="Costello J.C."/>
            <person name="Coyne J.A."/>
            <person name="Daub J."/>
            <person name="David R.G."/>
            <person name="Delcher A.L."/>
            <person name="Delehaunty K."/>
            <person name="Do C.B."/>
            <person name="Ebling H."/>
            <person name="Edwards K."/>
            <person name="Eickbush T."/>
            <person name="Evans J.D."/>
            <person name="Filipski A."/>
            <person name="Findeiss S."/>
            <person name="Freyhult E."/>
            <person name="Fulton L."/>
            <person name="Fulton R."/>
            <person name="Garcia A.C."/>
            <person name="Gardiner A."/>
            <person name="Garfield D.A."/>
            <person name="Garvin B.E."/>
            <person name="Gibson G."/>
            <person name="Gilbert D."/>
            <person name="Gnerre S."/>
            <person name="Godfrey J."/>
            <person name="Good R."/>
            <person name="Gotea V."/>
            <person name="Gravely B."/>
            <person name="Greenberg A.J."/>
            <person name="Griffiths-Jones S."/>
            <person name="Gross S."/>
            <person name="Guigo R."/>
            <person name="Gustafson E.A."/>
            <person name="Haerty W."/>
            <person name="Hahn M.W."/>
            <person name="Halligan D.L."/>
            <person name="Halpern A.L."/>
            <person name="Halter G.M."/>
            <person name="Han M.V."/>
            <person name="Heger A."/>
            <person name="Hillier L."/>
            <person name="Hinrichs A.S."/>
            <person name="Holmes I."/>
            <person name="Hoskins R.A."/>
            <person name="Hubisz M.J."/>
            <person name="Hultmark D."/>
            <person name="Huntley M.A."/>
            <person name="Jaffe D.B."/>
            <person name="Jagadeeshan S."/>
            <person name="Jeck W.R."/>
            <person name="Johnson J."/>
            <person name="Jones C.D."/>
            <person name="Jordan W.C."/>
            <person name="Karpen G.H."/>
            <person name="Kataoka E."/>
            <person name="Keightley P.D."/>
            <person name="Kheradpour P."/>
            <person name="Kirkness E.F."/>
            <person name="Koerich L.B."/>
            <person name="Kristiansen K."/>
            <person name="Kudrna D."/>
            <person name="Kulathinal R.J."/>
            <person name="Kumar S."/>
            <person name="Kwok R."/>
            <person name="Lander E."/>
            <person name="Langley C.H."/>
            <person name="Lapoint R."/>
            <person name="Lazzaro B.P."/>
            <person name="Lee S.J."/>
            <person name="Levesque L."/>
            <person name="Li R."/>
            <person name="Lin C.F."/>
            <person name="Lin M.F."/>
            <person name="Lindblad-Toh K."/>
            <person name="Llopart A."/>
            <person name="Long M."/>
            <person name="Low L."/>
            <person name="Lozovsky E."/>
            <person name="Lu J."/>
            <person name="Luo M."/>
            <person name="Machado C.A."/>
            <person name="Makalowski W."/>
            <person name="Marzo M."/>
            <person name="Matsuda M."/>
            <person name="Matzkin L."/>
            <person name="McAllister B."/>
            <person name="McBride C.S."/>
            <person name="McKernan B."/>
            <person name="McKernan K."/>
            <person name="Mendez-Lago M."/>
            <person name="Minx P."/>
            <person name="Mollenhauer M.U."/>
            <person name="Montooth K."/>
            <person name="Mount S.M."/>
            <person name="Mu X."/>
            <person name="Myers E."/>
            <person name="Negre B."/>
            <person name="Newfeld S."/>
            <person name="Nielsen R."/>
            <person name="Noor M.A."/>
            <person name="O'Grady P."/>
            <person name="Pachter L."/>
            <person name="Papaceit M."/>
            <person name="Parisi M.J."/>
            <person name="Parisi M."/>
            <person name="Parts L."/>
            <person name="Pedersen J.S."/>
            <person name="Pesole G."/>
            <person name="Phillippy A.M."/>
            <person name="Ponting C.P."/>
            <person name="Pop M."/>
            <person name="Porcelli D."/>
            <person name="Powell J.R."/>
            <person name="Prohaska S."/>
            <person name="Pruitt K."/>
            <person name="Puig M."/>
            <person name="Quesneville H."/>
            <person name="Ram K.R."/>
            <person name="Rand D."/>
            <person name="Rasmussen M.D."/>
            <person name="Reed L.K."/>
            <person name="Reenan R."/>
            <person name="Reily A."/>
            <person name="Remington K.A."/>
            <person name="Rieger T.T."/>
            <person name="Ritchie M.G."/>
            <person name="Robin C."/>
            <person name="Rogers Y.H."/>
            <person name="Rohde C."/>
            <person name="Rozas J."/>
            <person name="Rubenfield M.J."/>
            <person name="Ruiz A."/>
            <person name="Russo S."/>
            <person name="Salzberg S.L."/>
            <person name="Sanchez-Gracia A."/>
            <person name="Saranga D.J."/>
            <person name="Sato H."/>
            <person name="Schaeffer S.W."/>
            <person name="Schatz M.C."/>
            <person name="Schlenke T."/>
            <person name="Schwartz R."/>
            <person name="Segarra C."/>
            <person name="Singh R.S."/>
            <person name="Sirot L."/>
            <person name="Sirota M."/>
            <person name="Sisneros N.B."/>
            <person name="Smith C.D."/>
            <person name="Smith T.F."/>
            <person name="Spieth J."/>
            <person name="Stage D.E."/>
            <person name="Stark A."/>
            <person name="Stephan W."/>
            <person name="Strausberg R.L."/>
            <person name="Strempel S."/>
            <person name="Sturgill D."/>
            <person name="Sutton G."/>
            <person name="Sutton G.G."/>
            <person name="Tao W."/>
            <person name="Teichmann S."/>
            <person name="Tobari Y.N."/>
            <person name="Tomimura Y."/>
            <person name="Tsolas J.M."/>
            <person name="Valente V.L."/>
            <person name="Venter E."/>
            <person name="Venter J.C."/>
            <person name="Vicario S."/>
            <person name="Vieira F.G."/>
            <person name="Vilella A.J."/>
            <person name="Villasante A."/>
            <person name="Walenz B."/>
            <person name="Wang J."/>
            <person name="Wasserman M."/>
            <person name="Watts T."/>
            <person name="Wilson D."/>
            <person name="Wilson R.K."/>
            <person name="Wing R.A."/>
            <person name="Wolfner M.F."/>
            <person name="Wong A."/>
            <person name="Wong G.K."/>
            <person name="Wu C.I."/>
            <person name="Wu G."/>
            <person name="Yamamoto D."/>
            <person name="Yang H.P."/>
            <person name="Yang S.P."/>
            <person name="Yorke J.A."/>
            <person name="Yoshida K."/>
            <person name="Zdobnov E."/>
            <person name="Zhang P."/>
            <person name="Zhang Y."/>
            <person name="Zimin A.V."/>
            <person name="Baldwin J."/>
            <person name="Abdouelleil A."/>
            <person name="Abdulkadir J."/>
            <person name="Abebe A."/>
            <person name="Abera B."/>
            <person name="Abreu J."/>
            <person name="Acer S.C."/>
            <person name="Aftuck L."/>
            <person name="Alexander A."/>
            <person name="An P."/>
            <person name="Anderson E."/>
            <person name="Anderson S."/>
            <person name="Arachi H."/>
            <person name="Azer M."/>
            <person name="Bachantsang P."/>
            <person name="Barry A."/>
            <person name="Bayul T."/>
            <person name="Berlin A."/>
            <person name="Bessette D."/>
            <person name="Bloom T."/>
            <person name="Blye J."/>
            <person name="Boguslavskiy L."/>
            <person name="Bonnet C."/>
            <person name="Boukhgalter B."/>
            <person name="Bourzgui I."/>
            <person name="Brown A."/>
            <person name="Cahill P."/>
            <person name="Channer S."/>
            <person name="Cheshatsang Y."/>
            <person name="Chuda L."/>
            <person name="Citroen M."/>
            <person name="Collymore A."/>
            <person name="Cooke P."/>
            <person name="Costello M."/>
            <person name="D'Aco K."/>
            <person name="Daza R."/>
            <person name="De Haan G."/>
            <person name="DeGray S."/>
            <person name="DeMaso C."/>
            <person name="Dhargay N."/>
            <person name="Dooley K."/>
            <person name="Dooley E."/>
            <person name="Doricent M."/>
            <person name="Dorje P."/>
            <person name="Dorjee K."/>
            <person name="Dupes A."/>
            <person name="Elong R."/>
            <person name="Falk J."/>
            <person name="Farina A."/>
            <person name="Faro S."/>
            <person name="Ferguson D."/>
            <person name="Fisher S."/>
            <person name="Foley C.D."/>
            <person name="Franke A."/>
            <person name="Friedrich D."/>
            <person name="Gadbois L."/>
            <person name="Gearin G."/>
            <person name="Gearin C.R."/>
            <person name="Giannoukos G."/>
            <person name="Goode T."/>
            <person name="Graham J."/>
            <person name="Grandbois E."/>
            <person name="Grewal S."/>
            <person name="Gyaltsen K."/>
            <person name="Hafez N."/>
            <person name="Hagos B."/>
            <person name="Hall J."/>
            <person name="Henson C."/>
            <person name="Hollinger A."/>
            <person name="Honan T."/>
            <person name="Huard M.D."/>
            <person name="Hughes L."/>
            <person name="Hurhula B."/>
            <person name="Husby M.E."/>
            <person name="Kamat A."/>
            <person name="Kanga B."/>
            <person name="Kashin S."/>
            <person name="Khazanovich D."/>
            <person name="Kisner P."/>
            <person name="Lance K."/>
            <person name="Lara M."/>
            <person name="Lee W."/>
            <person name="Lennon N."/>
            <person name="Letendre F."/>
            <person name="LeVine R."/>
            <person name="Lipovsky A."/>
            <person name="Liu X."/>
            <person name="Liu J."/>
            <person name="Liu S."/>
            <person name="Lokyitsang T."/>
            <person name="Lokyitsang Y."/>
            <person name="Lubonja R."/>
            <person name="Lui A."/>
            <person name="MacDonald P."/>
            <person name="Magnisalis V."/>
            <person name="Maru K."/>
            <person name="Matthews C."/>
            <person name="McCusker W."/>
            <person name="McDonough S."/>
            <person name="Mehta T."/>
            <person name="Meldrim J."/>
            <person name="Meneus L."/>
            <person name="Mihai O."/>
            <person name="Mihalev A."/>
            <person name="Mihova T."/>
            <person name="Mittelman R."/>
            <person name="Mlenga V."/>
            <person name="Montmayeur A."/>
            <person name="Mulrain L."/>
            <person name="Navidi A."/>
            <person name="Naylor J."/>
            <person name="Negash T."/>
            <person name="Nguyen T."/>
            <person name="Nguyen N."/>
            <person name="Nicol R."/>
            <person name="Norbu C."/>
            <person name="Norbu N."/>
            <person name="Novod N."/>
            <person name="O'Neill B."/>
            <person name="Osman S."/>
            <person name="Markiewicz E."/>
            <person name="Oyono O.L."/>
            <person name="Patti C."/>
            <person name="Phunkhang P."/>
            <person name="Pierre F."/>
            <person name="Priest M."/>
            <person name="Raghuraman S."/>
            <person name="Rege F."/>
            <person name="Reyes R."/>
            <person name="Rise C."/>
            <person name="Rogov P."/>
            <person name="Ross K."/>
            <person name="Ryan E."/>
            <person name="Settipalli S."/>
            <person name="Shea T."/>
            <person name="Sherpa N."/>
            <person name="Shi L."/>
            <person name="Shih D."/>
            <person name="Sparrow T."/>
            <person name="Spaulding J."/>
            <person name="Stalker J."/>
            <person name="Stange-Thomann N."/>
            <person name="Stavropoulos S."/>
            <person name="Stone C."/>
            <person name="Strader C."/>
            <person name="Tesfaye S."/>
            <person name="Thomson T."/>
            <person name="Thoulutsang Y."/>
            <person name="Thoulutsang D."/>
            <person name="Topham K."/>
            <person name="Topping I."/>
            <person name="Tsamla T."/>
            <person name="Vassiliev H."/>
            <person name="Vo A."/>
            <person name="Wangchuk T."/>
            <person name="Wangdi T."/>
            <person name="Weiand M."/>
            <person name="Wilkinson J."/>
            <person name="Wilson A."/>
            <person name="Yadav S."/>
            <person name="Young G."/>
            <person name="Yu Q."/>
            <person name="Zembek L."/>
            <person name="Zhong D."/>
            <person name="Zimmer A."/>
            <person name="Zwirko Z."/>
            <person name="Jaffe D.B."/>
            <person name="Alvarez P."/>
            <person name="Brockman W."/>
            <person name="Butler J."/>
            <person name="Chin C."/>
            <person name="Gnerre S."/>
            <person name="Grabherr M."/>
            <person name="Kleber M."/>
            <person name="Mauceli E."/>
            <person name="MacCallum I."/>
        </authorList>
    </citation>
    <scope>NUCLEOTIDE SEQUENCE [LARGE SCALE GENOMIC DNA]</scope>
    <source>
        <strain evidence="4">Tucson 14024-0371.13</strain>
    </source>
</reference>
<name>B3MQ02_DROAN</name>
<dbReference type="SMR" id="B3MQ02"/>
<proteinExistence type="predicted"/>
<evidence type="ECO:0000259" key="2">
    <source>
        <dbReference type="SMART" id="SM00875"/>
    </source>
</evidence>
<feature type="region of interest" description="Disordered" evidence="1">
    <location>
        <begin position="465"/>
        <end position="502"/>
    </location>
</feature>
<dbReference type="AlphaFoldDB" id="B3MQ02"/>
<dbReference type="KEGG" id="dan:6503062"/>
<dbReference type="PANTHER" id="PTHR22667">
    <property type="entry name" value="AT01380P-RELATED"/>
    <property type="match status" value="1"/>
</dbReference>
<protein>
    <recommendedName>
        <fullName evidence="2">BACK domain-containing protein</fullName>
    </recommendedName>
</protein>
<dbReference type="Proteomes" id="UP000007801">
    <property type="component" value="Unassembled WGS sequence"/>
</dbReference>
<dbReference type="InterPro" id="IPR011705">
    <property type="entry name" value="BACK"/>
</dbReference>
<dbReference type="GeneID" id="6503062"/>
<feature type="domain" description="BACK" evidence="2">
    <location>
        <begin position="167"/>
        <end position="268"/>
    </location>
</feature>
<feature type="compositionally biased region" description="Polar residues" evidence="1">
    <location>
        <begin position="491"/>
        <end position="502"/>
    </location>
</feature>
<organism evidence="3 4">
    <name type="scientific">Drosophila ananassae</name>
    <name type="common">Fruit fly</name>
    <dbReference type="NCBI Taxonomy" id="7217"/>
    <lineage>
        <taxon>Eukaryota</taxon>
        <taxon>Metazoa</taxon>
        <taxon>Ecdysozoa</taxon>
        <taxon>Arthropoda</taxon>
        <taxon>Hexapoda</taxon>
        <taxon>Insecta</taxon>
        <taxon>Pterygota</taxon>
        <taxon>Neoptera</taxon>
        <taxon>Endopterygota</taxon>
        <taxon>Diptera</taxon>
        <taxon>Brachycera</taxon>
        <taxon>Muscomorpha</taxon>
        <taxon>Ephydroidea</taxon>
        <taxon>Drosophilidae</taxon>
        <taxon>Drosophila</taxon>
        <taxon>Sophophora</taxon>
    </lineage>
</organism>
<dbReference type="EMBL" id="CH902621">
    <property type="protein sequence ID" value="EDV44428.2"/>
    <property type="molecule type" value="Genomic_DNA"/>
</dbReference>
<dbReference type="eggNOG" id="ENOG502TB5D">
    <property type="taxonomic scope" value="Eukaryota"/>
</dbReference>
<dbReference type="CDD" id="cd18186">
    <property type="entry name" value="BTB_POZ_ZBTB_KLHL-like"/>
    <property type="match status" value="1"/>
</dbReference>
<dbReference type="PANTHER" id="PTHR22667:SF0">
    <property type="entry name" value="AT01380P-RELATED"/>
    <property type="match status" value="1"/>
</dbReference>
<accession>B3MQ02</accession>
<dbReference type="HOGENOM" id="CLU_593498_0_0_1"/>
<evidence type="ECO:0000256" key="1">
    <source>
        <dbReference type="SAM" id="MobiDB-lite"/>
    </source>
</evidence>
<dbReference type="STRING" id="7217.B3MQ02"/>
<dbReference type="OrthoDB" id="6350321at2759"/>
<dbReference type="Gene3D" id="1.25.40.420">
    <property type="match status" value="1"/>
</dbReference>
<dbReference type="Pfam" id="PF07707">
    <property type="entry name" value="BACK"/>
    <property type="match status" value="1"/>
</dbReference>
<evidence type="ECO:0000313" key="3">
    <source>
        <dbReference type="EMBL" id="EDV44428.2"/>
    </source>
</evidence>
<feature type="compositionally biased region" description="Basic residues" evidence="1">
    <location>
        <begin position="474"/>
        <end position="485"/>
    </location>
</feature>
<dbReference type="SUPFAM" id="SSF54695">
    <property type="entry name" value="POZ domain"/>
    <property type="match status" value="1"/>
</dbReference>
<keyword evidence="4" id="KW-1185">Reference proteome</keyword>
<dbReference type="Gene3D" id="3.30.710.10">
    <property type="entry name" value="Potassium Channel Kv1.1, Chain A"/>
    <property type="match status" value="1"/>
</dbReference>
<evidence type="ECO:0000313" key="4">
    <source>
        <dbReference type="Proteomes" id="UP000007801"/>
    </source>
</evidence>
<dbReference type="InParanoid" id="B3MQ02"/>
<gene>
    <name evidence="3" type="primary">Dana\GF20354</name>
    <name evidence="3" type="synonym">dana_GLEANR_2765</name>
    <name evidence="3" type="ORF">GF20354</name>
</gene>
<dbReference type="InterPro" id="IPR011333">
    <property type="entry name" value="SKP1/BTB/POZ_sf"/>
</dbReference>
<sequence>MDFFYQLDKEFLLNEEAFPSTPYDPIYQIDRWHKFMPHLRFRNGVRLKKKSLSKRLAVVLEDNSCADFQVEVAGTKFKCYLLALRLFCRMFRDNSFSPGDCIKFSDELISPDCFAVAYAWMTQDEIYCKSDMILDLLQAAKFLICPELSRSIYDCLNDHNNYSELEAFDCYGLAMKRGMTQVAELMLLRVGKCFLILVGTLDFLELSVDHCRLLLGSNFLAVQSEIETFYAALIWIYYNYEERKQYIGRVLESVRFTWLPPLFLLFWSDYLRDLDQDLADQLCACLDTAMALQQCEVLTPSIGHEESVGSRVWIRDPRCRYLKHLKLGYPNSISVEIFVEYVRSIQAEPNKFRARLENAEKPSWRTPDVMPKNENFDIEKIKKDKASVDLLVEKRFSGIFKKKIPKAVVGSPTTSTSVSETEMSTSDTTLNKFMPAEFSSLDDVEGRLWPNIVKQHRTENLYSYERPEGYQHLPNRKPITKKNKPIMKPSQKIQNQNIPPKT</sequence>
<dbReference type="SMART" id="SM00875">
    <property type="entry name" value="BACK"/>
    <property type="match status" value="1"/>
</dbReference>